<accession>A0A1G9BRR7</accession>
<dbReference type="SUPFAM" id="SSF52540">
    <property type="entry name" value="P-loop containing nucleoside triphosphate hydrolases"/>
    <property type="match status" value="1"/>
</dbReference>
<proteinExistence type="predicted"/>
<dbReference type="RefSeq" id="WP_091398067.1">
    <property type="nucleotide sequence ID" value="NZ_BKAI01000012.1"/>
</dbReference>
<dbReference type="Pfam" id="PF13401">
    <property type="entry name" value="AAA_22"/>
    <property type="match status" value="1"/>
</dbReference>
<dbReference type="AlphaFoldDB" id="A0A1G9BRR7"/>
<organism evidence="2 3">
    <name type="scientific">Flavobacterium noncentrifugens</name>
    <dbReference type="NCBI Taxonomy" id="1128970"/>
    <lineage>
        <taxon>Bacteria</taxon>
        <taxon>Pseudomonadati</taxon>
        <taxon>Bacteroidota</taxon>
        <taxon>Flavobacteriia</taxon>
        <taxon>Flavobacteriales</taxon>
        <taxon>Flavobacteriaceae</taxon>
        <taxon>Flavobacterium</taxon>
    </lineage>
</organism>
<evidence type="ECO:0000313" key="3">
    <source>
        <dbReference type="Proteomes" id="UP000199580"/>
    </source>
</evidence>
<dbReference type="InterPro" id="IPR027417">
    <property type="entry name" value="P-loop_NTPase"/>
</dbReference>
<dbReference type="EMBL" id="FNEZ01000006">
    <property type="protein sequence ID" value="SDK42137.1"/>
    <property type="molecule type" value="Genomic_DNA"/>
</dbReference>
<dbReference type="Proteomes" id="UP000199580">
    <property type="component" value="Unassembled WGS sequence"/>
</dbReference>
<dbReference type="InterPro" id="IPR049945">
    <property type="entry name" value="AAA_22"/>
</dbReference>
<evidence type="ECO:0000313" key="2">
    <source>
        <dbReference type="EMBL" id="SDK42137.1"/>
    </source>
</evidence>
<evidence type="ECO:0000259" key="1">
    <source>
        <dbReference type="Pfam" id="PF13401"/>
    </source>
</evidence>
<gene>
    <name evidence="2" type="ORF">SAMN04487935_3328</name>
</gene>
<name>A0A1G9BRR7_9FLAO</name>
<reference evidence="2 3" key="1">
    <citation type="submission" date="2016-10" db="EMBL/GenBank/DDBJ databases">
        <authorList>
            <person name="de Groot N.N."/>
        </authorList>
    </citation>
    <scope>NUCLEOTIDE SEQUENCE [LARGE SCALE GENOMIC DNA]</scope>
    <source>
        <strain evidence="2 3">CGMCC 1.10076</strain>
    </source>
</reference>
<keyword evidence="3" id="KW-1185">Reference proteome</keyword>
<protein>
    <recommendedName>
        <fullName evidence="1">ORC1/DEAH AAA+ ATPase domain-containing protein</fullName>
    </recommendedName>
</protein>
<dbReference type="STRING" id="1128970.SAMN04487935_3328"/>
<dbReference type="Gene3D" id="3.40.50.300">
    <property type="entry name" value="P-loop containing nucleotide triphosphate hydrolases"/>
    <property type="match status" value="1"/>
</dbReference>
<feature type="domain" description="ORC1/DEAH AAA+ ATPase" evidence="1">
    <location>
        <begin position="97"/>
        <end position="211"/>
    </location>
</feature>
<sequence>MDTPNKEQITADLIIYCSRFESQSQAANSLKDVSSATISQIINKNWNNIADKMWLTVSAQIGTGKRSIADEWIYVETVDYKELNQFLNDAKTNSLSMGIIGRAGSCKSKTFELYAKANRNTYVLTCNEYWDRKQFLEELLTVMGHSCSGLKVSEMMREITRRIITRIDPIIILDEYDKLPDSVLLFYITLYNYLEDRCGFILCATDHLKKRVERGLRLNKKGYNEIYSRIGRRFIELNGLTSTDVMQACVANGVSDPEEIKKIWNSCEYDMRRVKRMIHAYKKQKLNGE</sequence>
<dbReference type="OrthoDB" id="1426482at2"/>
<dbReference type="GO" id="GO:0016887">
    <property type="term" value="F:ATP hydrolysis activity"/>
    <property type="evidence" value="ECO:0007669"/>
    <property type="project" value="InterPro"/>
</dbReference>